<sequence length="257" mass="28829">MWMIKYQNVEPASAPTADLKIEGFQVPAQGDAYDFDVTAYCTRTVSPRPRVTIRRGTDGELEELLETVRTTVRQVARLHSVFHAGEAEDAINRELEFRLGGTLSKEPRAVRDWRVRVEVTPPDAVREAMRKQLLERHAIEAQAEADVLRMRKTDELRLLWQRFLDEAAANPTARHAVRLTETSNVIAETLNDIQTERREGAENLLELVNSIADAHQAADILGLVVNSETVLRKTLEMMGVELPPLNADLLLVASDGS</sequence>
<proteinExistence type="predicted"/>
<evidence type="ECO:0000313" key="2">
    <source>
        <dbReference type="Proteomes" id="UP001597063"/>
    </source>
</evidence>
<protein>
    <submittedName>
        <fullName evidence="1">Uncharacterized protein</fullName>
    </submittedName>
</protein>
<name>A0ABW2XGK6_9ACTN</name>
<dbReference type="RefSeq" id="WP_131759751.1">
    <property type="nucleotide sequence ID" value="NZ_CAACUY010000089.1"/>
</dbReference>
<comment type="caution">
    <text evidence="1">The sequence shown here is derived from an EMBL/GenBank/DDBJ whole genome shotgun (WGS) entry which is preliminary data.</text>
</comment>
<dbReference type="EMBL" id="JBHTGP010000004">
    <property type="protein sequence ID" value="MFD0684725.1"/>
    <property type="molecule type" value="Genomic_DNA"/>
</dbReference>
<gene>
    <name evidence="1" type="ORF">ACFQZM_09475</name>
</gene>
<dbReference type="Proteomes" id="UP001597063">
    <property type="component" value="Unassembled WGS sequence"/>
</dbReference>
<keyword evidence="2" id="KW-1185">Reference proteome</keyword>
<evidence type="ECO:0000313" key="1">
    <source>
        <dbReference type="EMBL" id="MFD0684725.1"/>
    </source>
</evidence>
<reference evidence="2" key="1">
    <citation type="journal article" date="2019" name="Int. J. Syst. Evol. Microbiol.">
        <title>The Global Catalogue of Microorganisms (GCM) 10K type strain sequencing project: providing services to taxonomists for standard genome sequencing and annotation.</title>
        <authorList>
            <consortium name="The Broad Institute Genomics Platform"/>
            <consortium name="The Broad Institute Genome Sequencing Center for Infectious Disease"/>
            <person name="Wu L."/>
            <person name="Ma J."/>
        </authorList>
    </citation>
    <scope>NUCLEOTIDE SEQUENCE [LARGE SCALE GENOMIC DNA]</scope>
    <source>
        <strain evidence="2">JCM 9371</strain>
    </source>
</reference>
<organism evidence="1 2">
    <name type="scientific">Actinomadura fibrosa</name>
    <dbReference type="NCBI Taxonomy" id="111802"/>
    <lineage>
        <taxon>Bacteria</taxon>
        <taxon>Bacillati</taxon>
        <taxon>Actinomycetota</taxon>
        <taxon>Actinomycetes</taxon>
        <taxon>Streptosporangiales</taxon>
        <taxon>Thermomonosporaceae</taxon>
        <taxon>Actinomadura</taxon>
    </lineage>
</organism>
<accession>A0ABW2XGK6</accession>